<evidence type="ECO:0000313" key="3">
    <source>
        <dbReference type="Proteomes" id="UP000000263"/>
    </source>
</evidence>
<dbReference type="PANTHER" id="PTHR43031">
    <property type="entry name" value="FAD-DEPENDENT OXIDOREDUCTASE"/>
    <property type="match status" value="1"/>
</dbReference>
<feature type="domain" description="Rhodanese" evidence="1">
    <location>
        <begin position="43"/>
        <end position="132"/>
    </location>
</feature>
<keyword evidence="3" id="KW-1185">Reference proteome</keyword>
<evidence type="ECO:0000313" key="2">
    <source>
        <dbReference type="EMBL" id="ABU57849.1"/>
    </source>
</evidence>
<reference evidence="2 3" key="1">
    <citation type="submission" date="2007-08" db="EMBL/GenBank/DDBJ databases">
        <title>Complete sequence of Roseiflexus castenholzii DSM 13941.</title>
        <authorList>
            <consortium name="US DOE Joint Genome Institute"/>
            <person name="Copeland A."/>
            <person name="Lucas S."/>
            <person name="Lapidus A."/>
            <person name="Barry K."/>
            <person name="Glavina del Rio T."/>
            <person name="Dalin E."/>
            <person name="Tice H."/>
            <person name="Pitluck S."/>
            <person name="Thompson L.S."/>
            <person name="Brettin T."/>
            <person name="Bruce D."/>
            <person name="Detter J.C."/>
            <person name="Han C."/>
            <person name="Tapia R."/>
            <person name="Schmutz J."/>
            <person name="Larimer F."/>
            <person name="Land M."/>
            <person name="Hauser L."/>
            <person name="Kyrpides N."/>
            <person name="Mikhailova N."/>
            <person name="Bryant D.A."/>
            <person name="Hanada S."/>
            <person name="Tsukatani Y."/>
            <person name="Richardson P."/>
        </authorList>
    </citation>
    <scope>NUCLEOTIDE SEQUENCE [LARGE SCALE GENOMIC DNA]</scope>
    <source>
        <strain evidence="3">DSM 13941 / HLO8</strain>
    </source>
</reference>
<organism evidence="2 3">
    <name type="scientific">Roseiflexus castenholzii (strain DSM 13941 / HLO8)</name>
    <dbReference type="NCBI Taxonomy" id="383372"/>
    <lineage>
        <taxon>Bacteria</taxon>
        <taxon>Bacillati</taxon>
        <taxon>Chloroflexota</taxon>
        <taxon>Chloroflexia</taxon>
        <taxon>Chloroflexales</taxon>
        <taxon>Roseiflexineae</taxon>
        <taxon>Roseiflexaceae</taxon>
        <taxon>Roseiflexus</taxon>
    </lineage>
</organism>
<dbReference type="STRING" id="383372.Rcas_1757"/>
<accession>A7NK29</accession>
<dbReference type="EMBL" id="CP000804">
    <property type="protein sequence ID" value="ABU57849.1"/>
    <property type="molecule type" value="Genomic_DNA"/>
</dbReference>
<dbReference type="Gene3D" id="3.40.250.10">
    <property type="entry name" value="Rhodanese-like domain"/>
    <property type="match status" value="1"/>
</dbReference>
<name>A7NK29_ROSCS</name>
<dbReference type="AlphaFoldDB" id="A7NK29"/>
<dbReference type="KEGG" id="rca:Rcas_1757"/>
<dbReference type="eggNOG" id="COG0607">
    <property type="taxonomic scope" value="Bacteria"/>
</dbReference>
<dbReference type="Pfam" id="PF00581">
    <property type="entry name" value="Rhodanese"/>
    <property type="match status" value="1"/>
</dbReference>
<dbReference type="HOGENOM" id="CLU_089574_13_3_0"/>
<dbReference type="InterPro" id="IPR036873">
    <property type="entry name" value="Rhodanese-like_dom_sf"/>
</dbReference>
<proteinExistence type="predicted"/>
<dbReference type="SMART" id="SM00450">
    <property type="entry name" value="RHOD"/>
    <property type="match status" value="1"/>
</dbReference>
<protein>
    <submittedName>
        <fullName evidence="2">Rhodanese domain protein</fullName>
    </submittedName>
</protein>
<gene>
    <name evidence="2" type="ordered locus">Rcas_1757</name>
</gene>
<dbReference type="PROSITE" id="PS50206">
    <property type="entry name" value="RHODANESE_3"/>
    <property type="match status" value="1"/>
</dbReference>
<evidence type="ECO:0000259" key="1">
    <source>
        <dbReference type="PROSITE" id="PS50206"/>
    </source>
</evidence>
<dbReference type="InterPro" id="IPR050229">
    <property type="entry name" value="GlpE_sulfurtransferase"/>
</dbReference>
<dbReference type="Proteomes" id="UP000000263">
    <property type="component" value="Chromosome"/>
</dbReference>
<dbReference type="PANTHER" id="PTHR43031:SF17">
    <property type="entry name" value="SULFURTRANSFERASE YTWF-RELATED"/>
    <property type="match status" value="1"/>
</dbReference>
<dbReference type="InterPro" id="IPR001763">
    <property type="entry name" value="Rhodanese-like_dom"/>
</dbReference>
<sequence length="134" mass="15234">MQRNVSLCCTVLALLNMGEYMHPFFRAPYLDLTTDQVKAKLDRGDPFRFIDVREPEEYAIARIEGAELLPLSRAAEWIGTLDPGQEYVFFCHHGQRSAYVAAYVASNLGFTRVANMTGGIEEWSLRIDPSVPRY</sequence>
<dbReference type="SUPFAM" id="SSF52821">
    <property type="entry name" value="Rhodanese/Cell cycle control phosphatase"/>
    <property type="match status" value="1"/>
</dbReference>